<organism evidence="2 3">
    <name type="scientific">Paenibacillus rigui</name>
    <dbReference type="NCBI Taxonomy" id="554312"/>
    <lineage>
        <taxon>Bacteria</taxon>
        <taxon>Bacillati</taxon>
        <taxon>Bacillota</taxon>
        <taxon>Bacilli</taxon>
        <taxon>Bacillales</taxon>
        <taxon>Paenibacillaceae</taxon>
        <taxon>Paenibacillus</taxon>
    </lineage>
</organism>
<keyword evidence="1" id="KW-0472">Membrane</keyword>
<dbReference type="EMBL" id="NMQW01000002">
    <property type="protein sequence ID" value="OXM88026.1"/>
    <property type="molecule type" value="Genomic_DNA"/>
</dbReference>
<accession>A0A229UX31</accession>
<dbReference type="RefSeq" id="WP_094013274.1">
    <property type="nucleotide sequence ID" value="NZ_NMQW01000002.1"/>
</dbReference>
<comment type="caution">
    <text evidence="2">The sequence shown here is derived from an EMBL/GenBank/DDBJ whole genome shotgun (WGS) entry which is preliminary data.</text>
</comment>
<keyword evidence="1" id="KW-0812">Transmembrane</keyword>
<dbReference type="Proteomes" id="UP000215509">
    <property type="component" value="Unassembled WGS sequence"/>
</dbReference>
<proteinExistence type="predicted"/>
<evidence type="ECO:0000313" key="2">
    <source>
        <dbReference type="EMBL" id="OXM88026.1"/>
    </source>
</evidence>
<dbReference type="OrthoDB" id="2652483at2"/>
<gene>
    <name evidence="2" type="ORF">CF651_02725</name>
</gene>
<feature type="transmembrane region" description="Helical" evidence="1">
    <location>
        <begin position="6"/>
        <end position="26"/>
    </location>
</feature>
<protein>
    <submittedName>
        <fullName evidence="2">Uncharacterized protein</fullName>
    </submittedName>
</protein>
<keyword evidence="3" id="KW-1185">Reference proteome</keyword>
<sequence>MKLRLLPISLSVVISATVLFGGYFVYQSVAMENPLASVVTSTPGVVELVDTKITSTETTIELKLKPGASLREIYDRIQKDGSSVIGQKKLKLKVDSDSSEQLDAWWSSALFDVAQAMETKKYSQIPTTLQARAANSNLKVSTEMDDKFVYVTMSDGAQSKYVMLPRTPDKIGVWPNE</sequence>
<dbReference type="AlphaFoldDB" id="A0A229UX31"/>
<keyword evidence="1" id="KW-1133">Transmembrane helix</keyword>
<evidence type="ECO:0000313" key="3">
    <source>
        <dbReference type="Proteomes" id="UP000215509"/>
    </source>
</evidence>
<name>A0A229UX31_9BACL</name>
<reference evidence="2 3" key="1">
    <citation type="submission" date="2017-07" db="EMBL/GenBank/DDBJ databases">
        <title>Genome sequencing and assembly of Paenibacillus rigui.</title>
        <authorList>
            <person name="Mayilraj S."/>
        </authorList>
    </citation>
    <scope>NUCLEOTIDE SEQUENCE [LARGE SCALE GENOMIC DNA]</scope>
    <source>
        <strain evidence="2 3">JCM 16352</strain>
    </source>
</reference>
<evidence type="ECO:0000256" key="1">
    <source>
        <dbReference type="SAM" id="Phobius"/>
    </source>
</evidence>